<keyword evidence="14" id="KW-0539">Nucleus</keyword>
<dbReference type="GO" id="GO:0005737">
    <property type="term" value="C:cytoplasm"/>
    <property type="evidence" value="ECO:0007669"/>
    <property type="project" value="UniProtKB-SubCell"/>
</dbReference>
<dbReference type="InterPro" id="IPR036465">
    <property type="entry name" value="vWFA_dom_sf"/>
</dbReference>
<evidence type="ECO:0000256" key="16">
    <source>
        <dbReference type="ARBA" id="ARBA00065466"/>
    </source>
</evidence>
<evidence type="ECO:0000256" key="8">
    <source>
        <dbReference type="ARBA" id="ARBA00022553"/>
    </source>
</evidence>
<proteinExistence type="inferred from homology"/>
<feature type="domain" description="C2" evidence="19">
    <location>
        <begin position="125"/>
        <end position="252"/>
    </location>
</feature>
<evidence type="ECO:0000256" key="9">
    <source>
        <dbReference type="ARBA" id="ARBA00022723"/>
    </source>
</evidence>
<evidence type="ECO:0000313" key="20">
    <source>
        <dbReference type="EMBL" id="KAJ3440173.1"/>
    </source>
</evidence>
<protein>
    <recommendedName>
        <fullName evidence="17">Copine-3</fullName>
    </recommendedName>
    <alternativeName>
        <fullName evidence="18">Copine III</fullName>
    </alternativeName>
</protein>
<evidence type="ECO:0000256" key="6">
    <source>
        <dbReference type="ARBA" id="ARBA00022475"/>
    </source>
</evidence>
<dbReference type="SUPFAM" id="SSF49562">
    <property type="entry name" value="C2 domain (Calcium/lipid-binding domain, CaLB)"/>
    <property type="match status" value="2"/>
</dbReference>
<dbReference type="Proteomes" id="UP001146793">
    <property type="component" value="Unassembled WGS sequence"/>
</dbReference>
<keyword evidence="12" id="KW-0965">Cell junction</keyword>
<comment type="function">
    <text evidence="15">Calcium-dependent phospholipid-binding protein that plays a role in ERBB2-mediated tumor cell migration in response to growth factor heregulin stimulation.</text>
</comment>
<name>A0AAV7ZEL2_9EUKA</name>
<dbReference type="SMART" id="SM00239">
    <property type="entry name" value="C2"/>
    <property type="match status" value="2"/>
</dbReference>
<comment type="similarity">
    <text evidence="5">Belongs to the copine family.</text>
</comment>
<evidence type="ECO:0000256" key="2">
    <source>
        <dbReference type="ARBA" id="ARBA00004236"/>
    </source>
</evidence>
<keyword evidence="6" id="KW-1003">Cell membrane</keyword>
<dbReference type="Gene3D" id="2.60.40.150">
    <property type="entry name" value="C2 domain"/>
    <property type="match status" value="2"/>
</dbReference>
<evidence type="ECO:0000256" key="4">
    <source>
        <dbReference type="ARBA" id="ARBA00004496"/>
    </source>
</evidence>
<dbReference type="PANTHER" id="PTHR10857">
    <property type="entry name" value="COPINE"/>
    <property type="match status" value="1"/>
</dbReference>
<evidence type="ECO:0000259" key="19">
    <source>
        <dbReference type="PROSITE" id="PS50004"/>
    </source>
</evidence>
<keyword evidence="8" id="KW-0597">Phosphoprotein</keyword>
<keyword evidence="10" id="KW-0677">Repeat</keyword>
<feature type="domain" description="C2" evidence="19">
    <location>
        <begin position="1"/>
        <end position="117"/>
    </location>
</feature>
<evidence type="ECO:0000256" key="18">
    <source>
        <dbReference type="ARBA" id="ARBA00076171"/>
    </source>
</evidence>
<evidence type="ECO:0000256" key="7">
    <source>
        <dbReference type="ARBA" id="ARBA00022490"/>
    </source>
</evidence>
<dbReference type="CDD" id="cd04048">
    <property type="entry name" value="C2A_Copine"/>
    <property type="match status" value="1"/>
</dbReference>
<evidence type="ECO:0000256" key="11">
    <source>
        <dbReference type="ARBA" id="ARBA00022837"/>
    </source>
</evidence>
<dbReference type="GO" id="GO:0005634">
    <property type="term" value="C:nucleus"/>
    <property type="evidence" value="ECO:0007669"/>
    <property type="project" value="UniProtKB-SubCell"/>
</dbReference>
<comment type="subcellular location">
    <subcellularLocation>
        <location evidence="3">Cell junction</location>
        <location evidence="3">Focal adhesion</location>
    </subcellularLocation>
    <subcellularLocation>
        <location evidence="2">Cell membrane</location>
    </subcellularLocation>
    <subcellularLocation>
        <location evidence="4">Cytoplasm</location>
    </subcellularLocation>
    <subcellularLocation>
        <location evidence="1">Nucleus</location>
    </subcellularLocation>
</comment>
<accession>A0AAV7ZEL2</accession>
<evidence type="ECO:0000313" key="21">
    <source>
        <dbReference type="Proteomes" id="UP001146793"/>
    </source>
</evidence>
<dbReference type="Pfam" id="PF00168">
    <property type="entry name" value="C2"/>
    <property type="match status" value="2"/>
</dbReference>
<evidence type="ECO:0000256" key="1">
    <source>
        <dbReference type="ARBA" id="ARBA00004123"/>
    </source>
</evidence>
<gene>
    <name evidence="20" type="ORF">M0812_16226</name>
</gene>
<comment type="caution">
    <text evidence="20">The sequence shown here is derived from an EMBL/GenBank/DDBJ whole genome shotgun (WGS) entry which is preliminary data.</text>
</comment>
<organism evidence="20 21">
    <name type="scientific">Anaeramoeba flamelloides</name>
    <dbReference type="NCBI Taxonomy" id="1746091"/>
    <lineage>
        <taxon>Eukaryota</taxon>
        <taxon>Metamonada</taxon>
        <taxon>Anaeramoebidae</taxon>
        <taxon>Anaeramoeba</taxon>
    </lineage>
</organism>
<evidence type="ECO:0000256" key="3">
    <source>
        <dbReference type="ARBA" id="ARBA00004246"/>
    </source>
</evidence>
<comment type="subunit">
    <text evidence="16">Monomer. Interacts with ERBB2 (preferentially with the tyrosine phosphorylated form); this interaction occurs at the cell membrane and is increased in a growth factor heregulin-dependent manner. Interacts with SHC1; this interaction may mediate the binding of CPNE3 with ERBB2. Interacts with RACK1.</text>
</comment>
<dbReference type="PANTHER" id="PTHR10857:SF106">
    <property type="entry name" value="C2 DOMAIN-CONTAINING PROTEIN"/>
    <property type="match status" value="1"/>
</dbReference>
<dbReference type="Pfam" id="PF07002">
    <property type="entry name" value="Copine"/>
    <property type="match status" value="1"/>
</dbReference>
<dbReference type="InterPro" id="IPR000008">
    <property type="entry name" value="C2_dom"/>
</dbReference>
<dbReference type="GO" id="GO:0005886">
    <property type="term" value="C:plasma membrane"/>
    <property type="evidence" value="ECO:0007669"/>
    <property type="project" value="UniProtKB-SubCell"/>
</dbReference>
<dbReference type="PROSITE" id="PS50004">
    <property type="entry name" value="C2"/>
    <property type="match status" value="2"/>
</dbReference>
<dbReference type="SUPFAM" id="SSF53300">
    <property type="entry name" value="vWA-like"/>
    <property type="match status" value="1"/>
</dbReference>
<evidence type="ECO:0000256" key="5">
    <source>
        <dbReference type="ARBA" id="ARBA00009048"/>
    </source>
</evidence>
<dbReference type="FunFam" id="2.60.40.150:FF:000042">
    <property type="entry name" value="Copine 3"/>
    <property type="match status" value="1"/>
</dbReference>
<dbReference type="GO" id="GO:0005925">
    <property type="term" value="C:focal adhesion"/>
    <property type="evidence" value="ECO:0007669"/>
    <property type="project" value="UniProtKB-SubCell"/>
</dbReference>
<reference evidence="20" key="1">
    <citation type="submission" date="2022-08" db="EMBL/GenBank/DDBJ databases">
        <title>Novel sulphate-reducing endosymbionts in the free-living metamonad Anaeramoeba.</title>
        <authorList>
            <person name="Jerlstrom-Hultqvist J."/>
            <person name="Cepicka I."/>
            <person name="Gallot-Lavallee L."/>
            <person name="Salas-Leiva D."/>
            <person name="Curtis B.A."/>
            <person name="Zahonova K."/>
            <person name="Pipaliya S."/>
            <person name="Dacks J."/>
            <person name="Roger A.J."/>
        </authorList>
    </citation>
    <scope>NUCLEOTIDE SEQUENCE</scope>
    <source>
        <strain evidence="20">Busselton2</strain>
    </source>
</reference>
<evidence type="ECO:0000256" key="17">
    <source>
        <dbReference type="ARBA" id="ARBA00074834"/>
    </source>
</evidence>
<dbReference type="GO" id="GO:0071277">
    <property type="term" value="P:cellular response to calcium ion"/>
    <property type="evidence" value="ECO:0007669"/>
    <property type="project" value="TreeGrafter"/>
</dbReference>
<keyword evidence="13" id="KW-0472">Membrane</keyword>
<keyword evidence="7" id="KW-0963">Cytoplasm</keyword>
<dbReference type="EMBL" id="JANTQA010000032">
    <property type="protein sequence ID" value="KAJ3440173.1"/>
    <property type="molecule type" value="Genomic_DNA"/>
</dbReference>
<sequence>MNDDLKVPKVMLSVSCKNLISLDTLSESDPMAVLFSVDPKTKRVTELGRTESYKDNPNPKFTKTFIVGYKFEQIQMYKIGLYDVDSKSNDLRKHDYIGEMFFNLGDLMAAKGLTISTHLKNPLSPQRKNGLCTVVAEECNGSSYLLHMKINGLNLDKKDRFGKSDGYLDFFRKQTDGDRWVKVHKTEVIKNTLNPKWKKFQLSSTVLCGNDLSREIKIECYDWNKKSESDLIGICYFKIDELDKMEYKELELIEPTKKKKKKKYKNSGVLQFELFVIEPQPTFIGYIRGGCEICTIVAIDFTGSNGQPEETNSLHYHDPYTFNDYQNGIMTCGGILSSYNYSQEYPVYGFGAKIDDKPSHCFPLNGDKVNPQVKGVEGILEAYNNTFQRKNFLLWGPTTFAPIINESARLAKHLQSFGQKYLVLLILTDGAITDMELTKKAIVEAAELPLSIVIVGIGEGDFTKMEELDGDEVRIAYRGKKASRDIVQFVPFEEVKVLGPDALAKETLEEIPDQLLEYYKKNKIYPKNPLQNNQN</sequence>
<dbReference type="AlphaFoldDB" id="A0AAV7ZEL2"/>
<dbReference type="InterPro" id="IPR037768">
    <property type="entry name" value="C2B_Copine"/>
</dbReference>
<dbReference type="FunFam" id="2.60.40.150:FF:000099">
    <property type="entry name" value="Copine 3"/>
    <property type="match status" value="1"/>
</dbReference>
<dbReference type="InterPro" id="IPR035892">
    <property type="entry name" value="C2_domain_sf"/>
</dbReference>
<evidence type="ECO:0000256" key="10">
    <source>
        <dbReference type="ARBA" id="ARBA00022737"/>
    </source>
</evidence>
<keyword evidence="11" id="KW-0106">Calcium</keyword>
<dbReference type="GO" id="GO:0046872">
    <property type="term" value="F:metal ion binding"/>
    <property type="evidence" value="ECO:0007669"/>
    <property type="project" value="UniProtKB-KW"/>
</dbReference>
<keyword evidence="9" id="KW-0479">Metal-binding</keyword>
<dbReference type="InterPro" id="IPR045052">
    <property type="entry name" value="Copine"/>
</dbReference>
<evidence type="ECO:0000256" key="12">
    <source>
        <dbReference type="ARBA" id="ARBA00022949"/>
    </source>
</evidence>
<dbReference type="InterPro" id="IPR010734">
    <property type="entry name" value="Copine_C"/>
</dbReference>
<evidence type="ECO:0000256" key="14">
    <source>
        <dbReference type="ARBA" id="ARBA00023242"/>
    </source>
</evidence>
<dbReference type="GO" id="GO:0005544">
    <property type="term" value="F:calcium-dependent phospholipid binding"/>
    <property type="evidence" value="ECO:0007669"/>
    <property type="project" value="InterPro"/>
</dbReference>
<dbReference type="CDD" id="cd04047">
    <property type="entry name" value="C2B_Copine"/>
    <property type="match status" value="1"/>
</dbReference>
<evidence type="ECO:0000256" key="13">
    <source>
        <dbReference type="ARBA" id="ARBA00023136"/>
    </source>
</evidence>
<evidence type="ECO:0000256" key="15">
    <source>
        <dbReference type="ARBA" id="ARBA00058857"/>
    </source>
</evidence>